<protein>
    <submittedName>
        <fullName evidence="2">DUF4817 domain-containing protein</fullName>
    </submittedName>
</protein>
<reference evidence="2" key="1">
    <citation type="submission" date="2020-08" db="EMBL/GenBank/DDBJ databases">
        <title>Multicomponent nature underlies the extraordinary mechanical properties of spider dragline silk.</title>
        <authorList>
            <person name="Kono N."/>
            <person name="Nakamura H."/>
            <person name="Mori M."/>
            <person name="Yoshida Y."/>
            <person name="Ohtoshi R."/>
            <person name="Malay A.D."/>
            <person name="Moran D.A.P."/>
            <person name="Tomita M."/>
            <person name="Numata K."/>
            <person name="Arakawa K."/>
        </authorList>
    </citation>
    <scope>NUCLEOTIDE SEQUENCE</scope>
</reference>
<keyword evidence="3" id="KW-1185">Reference proteome</keyword>
<organism evidence="2 3">
    <name type="scientific">Nephila pilipes</name>
    <name type="common">Giant wood spider</name>
    <name type="synonym">Nephila maculata</name>
    <dbReference type="NCBI Taxonomy" id="299642"/>
    <lineage>
        <taxon>Eukaryota</taxon>
        <taxon>Metazoa</taxon>
        <taxon>Ecdysozoa</taxon>
        <taxon>Arthropoda</taxon>
        <taxon>Chelicerata</taxon>
        <taxon>Arachnida</taxon>
        <taxon>Araneae</taxon>
        <taxon>Araneomorphae</taxon>
        <taxon>Entelegynae</taxon>
        <taxon>Araneoidea</taxon>
        <taxon>Nephilidae</taxon>
        <taxon>Nephila</taxon>
    </lineage>
</organism>
<gene>
    <name evidence="2" type="primary">AVEN_170482_1</name>
    <name evidence="2" type="ORF">NPIL_352811</name>
</gene>
<accession>A0A8X6NYL0</accession>
<sequence length="152" mass="17695">MRYFQQNGVLQRFEKPSFVDMPTASNSAKISRYTIPRHIFIVKTFYERNKSPVSVARAFSKELKVSSGPGWKTITRFIVKFEHTGSVCDNMSHNVGRKSKCTIHWVMQQWANELEYANDVVGRKDNTTIGGMKVWFSDEAHFHLDRYVNKQN</sequence>
<evidence type="ECO:0000259" key="1">
    <source>
        <dbReference type="Pfam" id="PF16087"/>
    </source>
</evidence>
<dbReference type="InterPro" id="IPR032135">
    <property type="entry name" value="DUF4817"/>
</dbReference>
<name>A0A8X6NYL0_NEPPI</name>
<dbReference type="AlphaFoldDB" id="A0A8X6NYL0"/>
<dbReference type="EMBL" id="BMAW01110367">
    <property type="protein sequence ID" value="GFT42808.1"/>
    <property type="molecule type" value="Genomic_DNA"/>
</dbReference>
<evidence type="ECO:0000313" key="2">
    <source>
        <dbReference type="EMBL" id="GFT42808.1"/>
    </source>
</evidence>
<proteinExistence type="predicted"/>
<evidence type="ECO:0000313" key="3">
    <source>
        <dbReference type="Proteomes" id="UP000887013"/>
    </source>
</evidence>
<dbReference type="OrthoDB" id="7994973at2759"/>
<dbReference type="Pfam" id="PF16087">
    <property type="entry name" value="DUF4817"/>
    <property type="match status" value="1"/>
</dbReference>
<comment type="caution">
    <text evidence="2">The sequence shown here is derived from an EMBL/GenBank/DDBJ whole genome shotgun (WGS) entry which is preliminary data.</text>
</comment>
<dbReference type="Proteomes" id="UP000887013">
    <property type="component" value="Unassembled WGS sequence"/>
</dbReference>
<feature type="domain" description="DUF4817" evidence="1">
    <location>
        <begin position="37"/>
        <end position="87"/>
    </location>
</feature>